<accession>A0ABS3M1J4</accession>
<sequence length="130" mass="14437">MEVICAYCGNDAKKIENSSSIYGGRDYGPAWVCEPCGAWVGCHPDGKPLGRLANKELRMAKQRAHAVFDPLWKRKMERDGLRKGHARAKAYKWLAGCLGIERSDCHIGMFDTAMCQRVVDCCAPYVRGGV</sequence>
<evidence type="ECO:0000313" key="1">
    <source>
        <dbReference type="EMBL" id="MBO1362066.1"/>
    </source>
</evidence>
<dbReference type="Pfam" id="PF11672">
    <property type="entry name" value="DUF3268"/>
    <property type="match status" value="1"/>
</dbReference>
<keyword evidence="2" id="KW-1185">Reference proteome</keyword>
<protein>
    <recommendedName>
        <fullName evidence="3">Phage protein</fullName>
    </recommendedName>
</protein>
<dbReference type="Proteomes" id="UP000664771">
    <property type="component" value="Unassembled WGS sequence"/>
</dbReference>
<name>A0ABS3M1J4_9PROT</name>
<dbReference type="EMBL" id="JAFVMF010000046">
    <property type="protein sequence ID" value="MBO1362066.1"/>
    <property type="molecule type" value="Genomic_DNA"/>
</dbReference>
<evidence type="ECO:0008006" key="3">
    <source>
        <dbReference type="Google" id="ProtNLM"/>
    </source>
</evidence>
<dbReference type="InterPro" id="IPR021686">
    <property type="entry name" value="DUF3268"/>
</dbReference>
<organism evidence="1 2">
    <name type="scientific">Acetobacter sacchari</name>
    <dbReference type="NCBI Taxonomy" id="2661687"/>
    <lineage>
        <taxon>Bacteria</taxon>
        <taxon>Pseudomonadati</taxon>
        <taxon>Pseudomonadota</taxon>
        <taxon>Alphaproteobacteria</taxon>
        <taxon>Acetobacterales</taxon>
        <taxon>Acetobacteraceae</taxon>
        <taxon>Acetobacter</taxon>
    </lineage>
</organism>
<reference evidence="1 2" key="1">
    <citation type="submission" date="2021-03" db="EMBL/GenBank/DDBJ databases">
        <title>The complete genome sequence of Acetobacter sacchari TBRC 11175.</title>
        <authorList>
            <person name="Charoenyingcharoen P."/>
            <person name="Yukphan P."/>
        </authorList>
    </citation>
    <scope>NUCLEOTIDE SEQUENCE [LARGE SCALE GENOMIC DNA]</scope>
    <source>
        <strain evidence="1 2">TBRC 11175</strain>
    </source>
</reference>
<proteinExistence type="predicted"/>
<gene>
    <name evidence="1" type="ORF">J2D73_19990</name>
</gene>
<comment type="caution">
    <text evidence="1">The sequence shown here is derived from an EMBL/GenBank/DDBJ whole genome shotgun (WGS) entry which is preliminary data.</text>
</comment>
<evidence type="ECO:0000313" key="2">
    <source>
        <dbReference type="Proteomes" id="UP000664771"/>
    </source>
</evidence>
<dbReference type="RefSeq" id="WP_207884159.1">
    <property type="nucleotide sequence ID" value="NZ_JAFVMF010000046.1"/>
</dbReference>